<accession>E6PFP4</accession>
<protein>
    <submittedName>
        <fullName evidence="1">Uncharacterized protein</fullName>
    </submittedName>
</protein>
<reference evidence="1" key="1">
    <citation type="submission" date="2009-10" db="EMBL/GenBank/DDBJ databases">
        <title>Diversity of trophic interactions inside an arsenic-rich microbial ecosystem.</title>
        <authorList>
            <person name="Bertin P.N."/>
            <person name="Heinrich-Salmeron A."/>
            <person name="Pelletier E."/>
            <person name="Goulhen-Chollet F."/>
            <person name="Arsene-Ploetze F."/>
            <person name="Gallien S."/>
            <person name="Calteau A."/>
            <person name="Vallenet D."/>
            <person name="Casiot C."/>
            <person name="Chane-Woon-Ming B."/>
            <person name="Giloteaux L."/>
            <person name="Barakat M."/>
            <person name="Bonnefoy V."/>
            <person name="Bruneel O."/>
            <person name="Chandler M."/>
            <person name="Cleiss J."/>
            <person name="Duran R."/>
            <person name="Elbaz-Poulichet F."/>
            <person name="Fonknechten N."/>
            <person name="Lauga B."/>
            <person name="Mornico D."/>
            <person name="Ortet P."/>
            <person name="Schaeffer C."/>
            <person name="Siguier P."/>
            <person name="Alexander Thil Smith A."/>
            <person name="Van Dorsselaer A."/>
            <person name="Weissenbach J."/>
            <person name="Medigue C."/>
            <person name="Le Paslier D."/>
        </authorList>
    </citation>
    <scope>NUCLEOTIDE SEQUENCE</scope>
</reference>
<dbReference type="EMBL" id="CABL01000007">
    <property type="protein sequence ID" value="CBH75281.1"/>
    <property type="molecule type" value="Genomic_DNA"/>
</dbReference>
<comment type="caution">
    <text evidence="1">The sequence shown here is derived from an EMBL/GenBank/DDBJ whole genome shotgun (WGS) entry which is preliminary data.</text>
</comment>
<evidence type="ECO:0000313" key="1">
    <source>
        <dbReference type="EMBL" id="CBH75281.1"/>
    </source>
</evidence>
<proteinExistence type="predicted"/>
<sequence>MAGFQRDPFGEIARRSGVPLPVVLDRIIAMVQAGTIRRVRQTLLATSLAPGALGAHSFSLSRSC</sequence>
<organism evidence="1">
    <name type="scientific">mine drainage metagenome</name>
    <dbReference type="NCBI Taxonomy" id="410659"/>
    <lineage>
        <taxon>unclassified sequences</taxon>
        <taxon>metagenomes</taxon>
        <taxon>ecological metagenomes</taxon>
    </lineage>
</organism>
<name>E6PFP4_9ZZZZ</name>
<gene>
    <name evidence="1" type="ORF">CARN1_1502</name>
</gene>
<dbReference type="AlphaFoldDB" id="E6PFP4"/>